<gene>
    <name evidence="7" type="ORF">ABFZ84_07685</name>
</gene>
<dbReference type="RefSeq" id="WP_369313389.1">
    <property type="nucleotide sequence ID" value="NZ_JBEHZE010000001.1"/>
</dbReference>
<dbReference type="SMART" id="SM00857">
    <property type="entry name" value="Resolvase"/>
    <property type="match status" value="1"/>
</dbReference>
<dbReference type="InterPro" id="IPR050639">
    <property type="entry name" value="SSR_resolvase"/>
</dbReference>
<reference evidence="7 8" key="1">
    <citation type="submission" date="2024-05" db="EMBL/GenBank/DDBJ databases">
        <title>Three bacterial strains, DH-69, EH-24, and ECK-19 isolated from coastal sediments.</title>
        <authorList>
            <person name="Ye Y.-Q."/>
            <person name="Du Z.-J."/>
        </authorList>
    </citation>
    <scope>NUCLEOTIDE SEQUENCE [LARGE SCALE GENOMIC DNA]</scope>
    <source>
        <strain evidence="7 8">ECK-19</strain>
    </source>
</reference>
<accession>A0ABV3Z3P5</accession>
<dbReference type="SUPFAM" id="SSF53041">
    <property type="entry name" value="Resolvase-like"/>
    <property type="match status" value="1"/>
</dbReference>
<dbReference type="Gene3D" id="3.40.50.1390">
    <property type="entry name" value="Resolvase, N-terminal catalytic domain"/>
    <property type="match status" value="1"/>
</dbReference>
<keyword evidence="2" id="KW-0238">DNA-binding</keyword>
<name>A0ABV3Z3P5_9PROT</name>
<keyword evidence="8" id="KW-1185">Reference proteome</keyword>
<organism evidence="7 8">
    <name type="scientific">Hyphococcus lacteus</name>
    <dbReference type="NCBI Taxonomy" id="3143536"/>
    <lineage>
        <taxon>Bacteria</taxon>
        <taxon>Pseudomonadati</taxon>
        <taxon>Pseudomonadota</taxon>
        <taxon>Alphaproteobacteria</taxon>
        <taxon>Parvularculales</taxon>
        <taxon>Parvularculaceae</taxon>
        <taxon>Hyphococcus</taxon>
    </lineage>
</organism>
<dbReference type="Pfam" id="PF13408">
    <property type="entry name" value="Zn_ribbon_recom"/>
    <property type="match status" value="1"/>
</dbReference>
<dbReference type="InterPro" id="IPR036162">
    <property type="entry name" value="Resolvase-like_N_sf"/>
</dbReference>
<dbReference type="EMBL" id="JBEHZE010000001">
    <property type="protein sequence ID" value="MEX6633429.1"/>
    <property type="molecule type" value="Genomic_DNA"/>
</dbReference>
<dbReference type="InterPro" id="IPR025827">
    <property type="entry name" value="Zn_ribbon_recom_dom"/>
</dbReference>
<dbReference type="PROSITE" id="PS00397">
    <property type="entry name" value="RECOMBINASES_1"/>
    <property type="match status" value="1"/>
</dbReference>
<dbReference type="InterPro" id="IPR038109">
    <property type="entry name" value="DNA_bind_recomb_sf"/>
</dbReference>
<evidence type="ECO:0000259" key="6">
    <source>
        <dbReference type="PROSITE" id="PS51736"/>
    </source>
</evidence>
<feature type="domain" description="Resolvase/invertase-type recombinase catalytic" evidence="6">
    <location>
        <begin position="15"/>
        <end position="162"/>
    </location>
</feature>
<dbReference type="PANTHER" id="PTHR30461">
    <property type="entry name" value="DNA-INVERTASE FROM LAMBDOID PROPHAGE"/>
    <property type="match status" value="1"/>
</dbReference>
<keyword evidence="1" id="KW-0229">DNA integration</keyword>
<evidence type="ECO:0000256" key="3">
    <source>
        <dbReference type="ARBA" id="ARBA00023172"/>
    </source>
</evidence>
<protein>
    <submittedName>
        <fullName evidence="7">Recombinase family protein</fullName>
    </submittedName>
</protein>
<evidence type="ECO:0000256" key="5">
    <source>
        <dbReference type="SAM" id="Coils"/>
    </source>
</evidence>
<dbReference type="PROSITE" id="PS51736">
    <property type="entry name" value="RECOMBINASES_3"/>
    <property type="match status" value="1"/>
</dbReference>
<dbReference type="InterPro" id="IPR006118">
    <property type="entry name" value="Recombinase_CS"/>
</dbReference>
<dbReference type="PANTHER" id="PTHR30461:SF23">
    <property type="entry name" value="DNA RECOMBINASE-RELATED"/>
    <property type="match status" value="1"/>
</dbReference>
<sequence>MSLMINEKKKTLANSAVIYARVSSVKQTTRGDGLNSQITRCTEYAKYKGYGVVETFKDDASGSLIKRPGMQAMLTFLKKHRANPHVVIIDDISRLARGIEAHLNLRTAISGAGGILESPSIEFGEDSDSQLVENLLAAVSQHQRQKNGEQTKNRMRARIANGYWVFHPPLGFTFEKTSGHSKLLVRHEPMASVIQEALEGFASGRFDTQAEILRYFETLPYFPRDKRGIIRHQRVRDILTHPIYAGMVEAPKWDVSLRQGQHDGLISYSTFKRIQDKLNNRPKLAIKKNVAQDFPLRGFVTCGDCGVPLTSCWAKGRYRKYPYYHCPAKGCASYGKSIKRASLEGEFEELLSQLQPTRGLFDIAHEMFKKLWEGQLEGAADARRQMQKQQEQIDHQVTQLMDRIVEAASPSVIAAYEKRIQKLEADKLILTERIALSGKPRNTFEDSFRTAFDFLKSPVKLWRSGELAARKTVLKLTFAQQLSYVRGEGFRTAFPSLPFEIIQRLKGEAHGNFSSENEMAHP</sequence>
<dbReference type="CDD" id="cd00338">
    <property type="entry name" value="Ser_Recombinase"/>
    <property type="match status" value="1"/>
</dbReference>
<evidence type="ECO:0000256" key="4">
    <source>
        <dbReference type="PROSITE-ProRule" id="PRU10137"/>
    </source>
</evidence>
<evidence type="ECO:0000313" key="7">
    <source>
        <dbReference type="EMBL" id="MEX6633429.1"/>
    </source>
</evidence>
<proteinExistence type="predicted"/>
<dbReference type="Proteomes" id="UP001560685">
    <property type="component" value="Unassembled WGS sequence"/>
</dbReference>
<dbReference type="Gene3D" id="3.90.1750.20">
    <property type="entry name" value="Putative Large Serine Recombinase, Chain B, Domain 2"/>
    <property type="match status" value="1"/>
</dbReference>
<evidence type="ECO:0000313" key="8">
    <source>
        <dbReference type="Proteomes" id="UP001560685"/>
    </source>
</evidence>
<keyword evidence="3" id="KW-0233">DNA recombination</keyword>
<dbReference type="Pfam" id="PF07508">
    <property type="entry name" value="Recombinase"/>
    <property type="match status" value="1"/>
</dbReference>
<keyword evidence="5" id="KW-0175">Coiled coil</keyword>
<feature type="coiled-coil region" evidence="5">
    <location>
        <begin position="379"/>
        <end position="433"/>
    </location>
</feature>
<feature type="active site" description="O-(5'-phospho-DNA)-serine intermediate" evidence="4">
    <location>
        <position position="23"/>
    </location>
</feature>
<dbReference type="InterPro" id="IPR006119">
    <property type="entry name" value="Resolv_N"/>
</dbReference>
<dbReference type="Pfam" id="PF00239">
    <property type="entry name" value="Resolvase"/>
    <property type="match status" value="1"/>
</dbReference>
<comment type="caution">
    <text evidence="7">The sequence shown here is derived from an EMBL/GenBank/DDBJ whole genome shotgun (WGS) entry which is preliminary data.</text>
</comment>
<dbReference type="InterPro" id="IPR011109">
    <property type="entry name" value="DNA_bind_recombinase_dom"/>
</dbReference>
<evidence type="ECO:0000256" key="2">
    <source>
        <dbReference type="ARBA" id="ARBA00023125"/>
    </source>
</evidence>
<evidence type="ECO:0000256" key="1">
    <source>
        <dbReference type="ARBA" id="ARBA00022908"/>
    </source>
</evidence>